<keyword evidence="3" id="KW-0813">Transport</keyword>
<dbReference type="EMBL" id="AEYI02001177">
    <property type="protein sequence ID" value="KFG40621.1"/>
    <property type="molecule type" value="Genomic_DNA"/>
</dbReference>
<evidence type="ECO:0000313" key="10">
    <source>
        <dbReference type="Proteomes" id="UP000028828"/>
    </source>
</evidence>
<dbReference type="SUPFAM" id="SSF48371">
    <property type="entry name" value="ARM repeat"/>
    <property type="match status" value="1"/>
</dbReference>
<accession>A0A086K8A3</accession>
<dbReference type="InterPro" id="IPR011989">
    <property type="entry name" value="ARM-like"/>
</dbReference>
<dbReference type="Proteomes" id="UP000028828">
    <property type="component" value="Unassembled WGS sequence"/>
</dbReference>
<evidence type="ECO:0000256" key="7">
    <source>
        <dbReference type="SAM" id="MobiDB-lite"/>
    </source>
</evidence>
<evidence type="ECO:0000256" key="3">
    <source>
        <dbReference type="ARBA" id="ARBA00022448"/>
    </source>
</evidence>
<evidence type="ECO:0000256" key="2">
    <source>
        <dbReference type="ARBA" id="ARBA00006613"/>
    </source>
</evidence>
<comment type="similarity">
    <text evidence="2">Belongs to the adaptor complexes large subunit family.</text>
</comment>
<dbReference type="InterPro" id="IPR017105">
    <property type="entry name" value="AP3_complex_dsu"/>
</dbReference>
<feature type="region of interest" description="Disordered" evidence="7">
    <location>
        <begin position="844"/>
        <end position="928"/>
    </location>
</feature>
<feature type="region of interest" description="Disordered" evidence="7">
    <location>
        <begin position="131"/>
        <end position="150"/>
    </location>
</feature>
<comment type="caution">
    <text evidence="9">The sequence shown here is derived from an EMBL/GenBank/DDBJ whole genome shotgun (WGS) entry which is preliminary data.</text>
</comment>
<dbReference type="OrthoDB" id="10264595at2759"/>
<evidence type="ECO:0000256" key="4">
    <source>
        <dbReference type="ARBA" id="ARBA00022737"/>
    </source>
</evidence>
<name>A0A086K8A3_TOXGO</name>
<dbReference type="Pfam" id="PF01602">
    <property type="entry name" value="Adaptin_N"/>
    <property type="match status" value="1"/>
</dbReference>
<sequence>MFQSRTSLPSLIRGLRAAQQEGNDDEFLSASLQQIKEELVSASSPASQSLSSLLGRAPSASVRSTALLKLAYLQMLGVDLGFATFSVVEAMSVQSFTLKRPAYFACALAFASPLSATSLRARENDACAREEAQDGRQLSGSGAEGRNLADEKQKQQQALSLLTTNLFKKDFNSKETHETSLALSTLAVMSTPEIAAALLPDVLLLLASSRSILRKKAAVCASRFLIQVPALLPSSFPKLRQQLMSEEETPVVTSLCSALLQLIAERPQQYLSLVPPLFHLLCASSSNWLSLKLLKIFALLAPFEPRLPLKLLRPLRTLLEQSRAKSVEVEILRLSLLHFPFEEAAAKARRTATAGALLANSEVAGEEPPREDGGECELDAFLRSCLRRIHALLTSADRNLRCVGVDILARLFAEKRDMAADVAACIPEFRKFVLQAAEECDPTIRSRGIDLLTKTATAESFPQIAEQLVAAAGALEAQRLPGQTRSEKETGDPRSALAVAASPASLRASFLLPVLRMGAENHYALVEDFEWYLALLASIAVDGGESSVDSYRGRPAGAGLEEEGAEPSVSGLVAEQLVDITVRVPAVRPCAALLASLICDSAGASTAGRETLRKIHRAHQRQAGVLREVEAFPEKAEQTVAPVVVRAAAWIVGEYFEYLDGNHADENVDPREGGSLSFYFDACRSLIRLARCLVLPPPVQQVVVSAAVKVFLGACSAVSRRRGLGQPRLCSAKEDLTRLCEVQEAMLAMLERCKAAAEGEHGSSPSSSVEVYDRVRLAEQLVRFFGPGDSETAGQGEGLRVWGVRQGAFLPVLPGAQQQVPLDASLDLSSPFFDYRRLQSQQASGARAPEALPQAPSSVGAASEVGGALNRKGDTLGDASGVGWRGGGPSSNGKKRFDVIRSAIAPGQPQGSPGSTTSPEKPACAVSPCLNSGGPEASLFSSSVSAVSSVESPPNSGGGATAAWDMKVRKCLRPSETAQEAGVPLPLSLQLQLKGRLWQSCGGDELLRIFCCVGEVQGPTAPDAPPAVAVALCCEKAGSVETEVSEVGIVFSEADSLGLPALVPLASELKRRSERVVVKPASFSSLLCCASTGELRDWRLEGRIVYTTESSSVDFSSLDGDAGVGEPDRQKQQRSAPFVVEIPATVGLLPLQMTEDELASFFTQAGGAVSAQHSERVAVRTRTPSPAAGCTDTWCVSLGGGAPTSPLSVLQYLRIVACAANMFLLPQQPLPSSVCSSGVLKCLLIAQLYNPDGAHQLQTRLEKVEAGRTECFAPPSLPADLSGHQVLLAFVACSFGGESPREKDTPEKTSEEGSGILHFRVNVRSASATCSEAVCRRICTLLEETAFGRLHVFIE</sequence>
<organism evidence="9 10">
    <name type="scientific">Toxoplasma gondii p89</name>
    <dbReference type="NCBI Taxonomy" id="943119"/>
    <lineage>
        <taxon>Eukaryota</taxon>
        <taxon>Sar</taxon>
        <taxon>Alveolata</taxon>
        <taxon>Apicomplexa</taxon>
        <taxon>Conoidasida</taxon>
        <taxon>Coccidia</taxon>
        <taxon>Eucoccidiorida</taxon>
        <taxon>Eimeriorina</taxon>
        <taxon>Sarcocystidae</taxon>
        <taxon>Toxoplasma</taxon>
    </lineage>
</organism>
<dbReference type="GO" id="GO:0010008">
    <property type="term" value="C:endosome membrane"/>
    <property type="evidence" value="ECO:0007669"/>
    <property type="project" value="TreeGrafter"/>
</dbReference>
<dbReference type="InterPro" id="IPR002553">
    <property type="entry name" value="Clathrin/coatomer_adapt-like_N"/>
</dbReference>
<dbReference type="InterPro" id="IPR016024">
    <property type="entry name" value="ARM-type_fold"/>
</dbReference>
<dbReference type="PANTHER" id="PTHR22781">
    <property type="entry name" value="DELTA ADAPTIN-RELATED"/>
    <property type="match status" value="1"/>
</dbReference>
<comment type="subcellular location">
    <subcellularLocation>
        <location evidence="1">Endomembrane system</location>
    </subcellularLocation>
</comment>
<reference evidence="9 10" key="1">
    <citation type="submission" date="2014-03" db="EMBL/GenBank/DDBJ databases">
        <authorList>
            <person name="Sibley D."/>
            <person name="Venepally P."/>
            <person name="Karamycheva S."/>
            <person name="Hadjithomas M."/>
            <person name="Khan A."/>
            <person name="Brunk B."/>
            <person name="Roos D."/>
            <person name="Caler E."/>
            <person name="Lorenzi H."/>
        </authorList>
    </citation>
    <scope>NUCLEOTIDE SEQUENCE [LARGE SCALE GENOMIC DNA]</scope>
    <source>
        <strain evidence="10">p89</strain>
    </source>
</reference>
<dbReference type="Gene3D" id="1.25.10.10">
    <property type="entry name" value="Leucine-rich Repeat Variant"/>
    <property type="match status" value="1"/>
</dbReference>
<dbReference type="GO" id="GO:0006896">
    <property type="term" value="P:Golgi to vacuole transport"/>
    <property type="evidence" value="ECO:0007669"/>
    <property type="project" value="TreeGrafter"/>
</dbReference>
<keyword evidence="5" id="KW-0653">Protein transport</keyword>
<feature type="compositionally biased region" description="Polar residues" evidence="7">
    <location>
        <begin position="909"/>
        <end position="919"/>
    </location>
</feature>
<dbReference type="GO" id="GO:0006623">
    <property type="term" value="P:protein targeting to vacuole"/>
    <property type="evidence" value="ECO:0007669"/>
    <property type="project" value="TreeGrafter"/>
</dbReference>
<dbReference type="PANTHER" id="PTHR22781:SF12">
    <property type="entry name" value="AP-3 COMPLEX SUBUNIT DELTA-1"/>
    <property type="match status" value="1"/>
</dbReference>
<keyword evidence="4" id="KW-0677">Repeat</keyword>
<feature type="domain" description="Clathrin/coatomer adaptor adaptin-like N-terminal" evidence="8">
    <location>
        <begin position="154"/>
        <end position="469"/>
    </location>
</feature>
<protein>
    <submittedName>
        <fullName evidence="9">Adaptin n terminal region domain-containing protein</fullName>
    </submittedName>
</protein>
<gene>
    <name evidence="9" type="ORF">TGP89_309370</name>
</gene>
<proteinExistence type="inferred from homology"/>
<keyword evidence="6" id="KW-0472">Membrane</keyword>
<dbReference type="VEuPathDB" id="ToxoDB:TGP89_309370"/>
<evidence type="ECO:0000259" key="8">
    <source>
        <dbReference type="Pfam" id="PF01602"/>
    </source>
</evidence>
<evidence type="ECO:0000256" key="1">
    <source>
        <dbReference type="ARBA" id="ARBA00004308"/>
    </source>
</evidence>
<evidence type="ECO:0000256" key="5">
    <source>
        <dbReference type="ARBA" id="ARBA00022927"/>
    </source>
</evidence>
<dbReference type="GO" id="GO:0030123">
    <property type="term" value="C:AP-3 adaptor complex"/>
    <property type="evidence" value="ECO:0007669"/>
    <property type="project" value="InterPro"/>
</dbReference>
<evidence type="ECO:0000256" key="6">
    <source>
        <dbReference type="ARBA" id="ARBA00023136"/>
    </source>
</evidence>
<evidence type="ECO:0000313" key="9">
    <source>
        <dbReference type="EMBL" id="KFG40621.1"/>
    </source>
</evidence>